<gene>
    <name evidence="6" type="ORF">S01H1_32154</name>
</gene>
<dbReference type="InterPro" id="IPR024034">
    <property type="entry name" value="ATPase_F1/V1_b/a_C"/>
</dbReference>
<protein>
    <recommendedName>
        <fullName evidence="7">V-type ATP synthase subunit A</fullName>
    </recommendedName>
</protein>
<evidence type="ECO:0000256" key="2">
    <source>
        <dbReference type="ARBA" id="ARBA00022448"/>
    </source>
</evidence>
<proteinExistence type="inferred from homology"/>
<feature type="non-terminal residue" evidence="6">
    <location>
        <position position="1"/>
    </location>
</feature>
<keyword evidence="5" id="KW-0406">Ion transport</keyword>
<sequence>CELDKIKMLMKIVLHYSKLANTSLDSGIRVQKILEIKSKDKITDVKFEKDYKTLLSNIQKNMDQEFNNLGGSQ</sequence>
<evidence type="ECO:0008006" key="7">
    <source>
        <dbReference type="Google" id="ProtNLM"/>
    </source>
</evidence>
<evidence type="ECO:0000256" key="5">
    <source>
        <dbReference type="ARBA" id="ARBA00023065"/>
    </source>
</evidence>
<comment type="similarity">
    <text evidence="1">Belongs to the ATPase alpha/beta chains family.</text>
</comment>
<evidence type="ECO:0000313" key="6">
    <source>
        <dbReference type="EMBL" id="GAF95874.1"/>
    </source>
</evidence>
<keyword evidence="4" id="KW-0067">ATP-binding</keyword>
<dbReference type="EMBL" id="BARS01019889">
    <property type="protein sequence ID" value="GAF95874.1"/>
    <property type="molecule type" value="Genomic_DNA"/>
</dbReference>
<keyword evidence="3" id="KW-0547">Nucleotide-binding</keyword>
<evidence type="ECO:0000256" key="1">
    <source>
        <dbReference type="ARBA" id="ARBA00008936"/>
    </source>
</evidence>
<organism evidence="6">
    <name type="scientific">marine sediment metagenome</name>
    <dbReference type="NCBI Taxonomy" id="412755"/>
    <lineage>
        <taxon>unclassified sequences</taxon>
        <taxon>metagenomes</taxon>
        <taxon>ecological metagenomes</taxon>
    </lineage>
</organism>
<dbReference type="Gene3D" id="1.10.1140.10">
    <property type="entry name" value="Bovine Mitochondrial F1-atpase, Atp Synthase Beta Chain, Chain D, domain 3"/>
    <property type="match status" value="1"/>
</dbReference>
<reference evidence="6" key="1">
    <citation type="journal article" date="2014" name="Front. Microbiol.">
        <title>High frequency of phylogenetically diverse reductive dehalogenase-homologous genes in deep subseafloor sedimentary metagenomes.</title>
        <authorList>
            <person name="Kawai M."/>
            <person name="Futagami T."/>
            <person name="Toyoda A."/>
            <person name="Takaki Y."/>
            <person name="Nishi S."/>
            <person name="Hori S."/>
            <person name="Arai W."/>
            <person name="Tsubouchi T."/>
            <person name="Morono Y."/>
            <person name="Uchiyama I."/>
            <person name="Ito T."/>
            <person name="Fujiyama A."/>
            <person name="Inagaki F."/>
            <person name="Takami H."/>
        </authorList>
    </citation>
    <scope>NUCLEOTIDE SEQUENCE</scope>
    <source>
        <strain evidence="6">Expedition CK06-06</strain>
    </source>
</reference>
<name>X0TRN1_9ZZZZ</name>
<evidence type="ECO:0000256" key="4">
    <source>
        <dbReference type="ARBA" id="ARBA00022840"/>
    </source>
</evidence>
<keyword evidence="2" id="KW-0813">Transport</keyword>
<comment type="caution">
    <text evidence="6">The sequence shown here is derived from an EMBL/GenBank/DDBJ whole genome shotgun (WGS) entry which is preliminary data.</text>
</comment>
<accession>X0TRN1</accession>
<dbReference type="AlphaFoldDB" id="X0TRN1"/>
<dbReference type="GO" id="GO:0006811">
    <property type="term" value="P:monoatomic ion transport"/>
    <property type="evidence" value="ECO:0007669"/>
    <property type="project" value="UniProtKB-KW"/>
</dbReference>
<evidence type="ECO:0000256" key="3">
    <source>
        <dbReference type="ARBA" id="ARBA00022741"/>
    </source>
</evidence>